<organism evidence="1 2">
    <name type="scientific">Rubroshorea leprosula</name>
    <dbReference type="NCBI Taxonomy" id="152421"/>
    <lineage>
        <taxon>Eukaryota</taxon>
        <taxon>Viridiplantae</taxon>
        <taxon>Streptophyta</taxon>
        <taxon>Embryophyta</taxon>
        <taxon>Tracheophyta</taxon>
        <taxon>Spermatophyta</taxon>
        <taxon>Magnoliopsida</taxon>
        <taxon>eudicotyledons</taxon>
        <taxon>Gunneridae</taxon>
        <taxon>Pentapetalae</taxon>
        <taxon>rosids</taxon>
        <taxon>malvids</taxon>
        <taxon>Malvales</taxon>
        <taxon>Dipterocarpaceae</taxon>
        <taxon>Rubroshorea</taxon>
    </lineage>
</organism>
<dbReference type="AlphaFoldDB" id="A0AAV5JKA8"/>
<dbReference type="EMBL" id="BPVZ01000034">
    <property type="protein sequence ID" value="GKV11396.1"/>
    <property type="molecule type" value="Genomic_DNA"/>
</dbReference>
<evidence type="ECO:0000313" key="2">
    <source>
        <dbReference type="Proteomes" id="UP001054252"/>
    </source>
</evidence>
<comment type="caution">
    <text evidence="1">The sequence shown here is derived from an EMBL/GenBank/DDBJ whole genome shotgun (WGS) entry which is preliminary data.</text>
</comment>
<name>A0AAV5JKA8_9ROSI</name>
<evidence type="ECO:0000313" key="1">
    <source>
        <dbReference type="EMBL" id="GKV11396.1"/>
    </source>
</evidence>
<proteinExistence type="predicted"/>
<reference evidence="1 2" key="1">
    <citation type="journal article" date="2021" name="Commun. Biol.">
        <title>The genome of Shorea leprosula (Dipterocarpaceae) highlights the ecological relevance of drought in aseasonal tropical rainforests.</title>
        <authorList>
            <person name="Ng K.K.S."/>
            <person name="Kobayashi M.J."/>
            <person name="Fawcett J.A."/>
            <person name="Hatakeyama M."/>
            <person name="Paape T."/>
            <person name="Ng C.H."/>
            <person name="Ang C.C."/>
            <person name="Tnah L.H."/>
            <person name="Lee C.T."/>
            <person name="Nishiyama T."/>
            <person name="Sese J."/>
            <person name="O'Brien M.J."/>
            <person name="Copetti D."/>
            <person name="Mohd Noor M.I."/>
            <person name="Ong R.C."/>
            <person name="Putra M."/>
            <person name="Sireger I.Z."/>
            <person name="Indrioko S."/>
            <person name="Kosugi Y."/>
            <person name="Izuno A."/>
            <person name="Isagi Y."/>
            <person name="Lee S.L."/>
            <person name="Shimizu K.K."/>
        </authorList>
    </citation>
    <scope>NUCLEOTIDE SEQUENCE [LARGE SCALE GENOMIC DNA]</scope>
    <source>
        <strain evidence="1">214</strain>
    </source>
</reference>
<dbReference type="Proteomes" id="UP001054252">
    <property type="component" value="Unassembled WGS sequence"/>
</dbReference>
<gene>
    <name evidence="1" type="ORF">SLEP1_g22659</name>
</gene>
<protein>
    <submittedName>
        <fullName evidence="1">Uncharacterized protein</fullName>
    </submittedName>
</protein>
<accession>A0AAV5JKA8</accession>
<sequence length="43" mass="4704">MISSKLCAFVRLSHKCTASVAPLIRVLGCDSNFDLSTYINISK</sequence>
<keyword evidence="2" id="KW-1185">Reference proteome</keyword>